<dbReference type="SMART" id="SM00342">
    <property type="entry name" value="HTH_ARAC"/>
    <property type="match status" value="1"/>
</dbReference>
<evidence type="ECO:0000256" key="3">
    <source>
        <dbReference type="ARBA" id="ARBA00023163"/>
    </source>
</evidence>
<comment type="caution">
    <text evidence="5">The sequence shown here is derived from an EMBL/GenBank/DDBJ whole genome shotgun (WGS) entry which is preliminary data.</text>
</comment>
<feature type="domain" description="HTH araC/xylS-type" evidence="4">
    <location>
        <begin position="238"/>
        <end position="338"/>
    </location>
</feature>
<dbReference type="PROSITE" id="PS01124">
    <property type="entry name" value="HTH_ARAC_FAMILY_2"/>
    <property type="match status" value="1"/>
</dbReference>
<dbReference type="InterPro" id="IPR020449">
    <property type="entry name" value="Tscrpt_reg_AraC-type_HTH"/>
</dbReference>
<evidence type="ECO:0000256" key="2">
    <source>
        <dbReference type="ARBA" id="ARBA00023125"/>
    </source>
</evidence>
<keyword evidence="2" id="KW-0238">DNA-binding</keyword>
<organism evidence="5 6">
    <name type="scientific">Pseudaquabacterium inlustre</name>
    <dbReference type="NCBI Taxonomy" id="2984192"/>
    <lineage>
        <taxon>Bacteria</taxon>
        <taxon>Pseudomonadati</taxon>
        <taxon>Pseudomonadota</taxon>
        <taxon>Betaproteobacteria</taxon>
        <taxon>Burkholderiales</taxon>
        <taxon>Sphaerotilaceae</taxon>
        <taxon>Pseudaquabacterium</taxon>
    </lineage>
</organism>
<dbReference type="Gene3D" id="1.10.10.60">
    <property type="entry name" value="Homeodomain-like"/>
    <property type="match status" value="1"/>
</dbReference>
<dbReference type="Proteomes" id="UP001365405">
    <property type="component" value="Unassembled WGS sequence"/>
</dbReference>
<dbReference type="InterPro" id="IPR032687">
    <property type="entry name" value="AraC-type_N"/>
</dbReference>
<dbReference type="PANTHER" id="PTHR47894">
    <property type="entry name" value="HTH-TYPE TRANSCRIPTIONAL REGULATOR GADX"/>
    <property type="match status" value="1"/>
</dbReference>
<dbReference type="Pfam" id="PF12833">
    <property type="entry name" value="HTH_18"/>
    <property type="match status" value="1"/>
</dbReference>
<dbReference type="Pfam" id="PF12625">
    <property type="entry name" value="Arabinose_bd"/>
    <property type="match status" value="1"/>
</dbReference>
<dbReference type="EMBL" id="JBBUTH010000004">
    <property type="protein sequence ID" value="MEK8050475.1"/>
    <property type="molecule type" value="Genomic_DNA"/>
</dbReference>
<dbReference type="SUPFAM" id="SSF46689">
    <property type="entry name" value="Homeodomain-like"/>
    <property type="match status" value="1"/>
</dbReference>
<gene>
    <name evidence="5" type="ORF">AACH10_09515</name>
</gene>
<proteinExistence type="predicted"/>
<evidence type="ECO:0000313" key="5">
    <source>
        <dbReference type="EMBL" id="MEK8050475.1"/>
    </source>
</evidence>
<dbReference type="InterPro" id="IPR009057">
    <property type="entry name" value="Homeodomain-like_sf"/>
</dbReference>
<sequence length="351" mass="38045">MAAAAPATNTTVSIAFVRGAVQRLAPAVAAAALQEAQIDPALLARPDGRVPAAAFARLWMAIARQIDDEYFGLDARRMKVGAFAMLCHALAGQATLDRALRMALRGFNLFFDDIAATLRVSGGQATVLIDNRIQPPEARLFAEETLLVMLHGLVCWLAGRRVPLSRLDWAHPRPAHADEYRRMFSPLLHFDALSTAMSFDARALQAVVQVDATALKAFLRDAPQSVFLKQVAASGWSDRVRRQCREALARAEPAPTLDTLAGSLGLSPATLRRRLADEGATWQQLKDAVRRELALQHLAEGRLTVDEIAARLGFEDASTFYRAFRKWTGQAPGAWRAAAGTGEAAVGSMPA</sequence>
<dbReference type="InterPro" id="IPR018060">
    <property type="entry name" value="HTH_AraC"/>
</dbReference>
<keyword evidence="1" id="KW-0805">Transcription regulation</keyword>
<accession>A0ABU9CJ63</accession>
<dbReference type="PANTHER" id="PTHR47894:SF1">
    <property type="entry name" value="HTH-TYPE TRANSCRIPTIONAL REGULATOR VQSM"/>
    <property type="match status" value="1"/>
</dbReference>
<name>A0ABU9CJ63_9BURK</name>
<protein>
    <submittedName>
        <fullName evidence="5">AraC family transcriptional regulator</fullName>
    </submittedName>
</protein>
<keyword evidence="6" id="KW-1185">Reference proteome</keyword>
<evidence type="ECO:0000259" key="4">
    <source>
        <dbReference type="PROSITE" id="PS01124"/>
    </source>
</evidence>
<dbReference type="RefSeq" id="WP_341410150.1">
    <property type="nucleotide sequence ID" value="NZ_JBBUTH010000004.1"/>
</dbReference>
<evidence type="ECO:0000313" key="6">
    <source>
        <dbReference type="Proteomes" id="UP001365405"/>
    </source>
</evidence>
<reference evidence="5 6" key="1">
    <citation type="submission" date="2024-04" db="EMBL/GenBank/DDBJ databases">
        <title>Novel species of the genus Ideonella isolated from streams.</title>
        <authorList>
            <person name="Lu H."/>
        </authorList>
    </citation>
    <scope>NUCLEOTIDE SEQUENCE [LARGE SCALE GENOMIC DNA]</scope>
    <source>
        <strain evidence="5 6">DXS22W</strain>
    </source>
</reference>
<evidence type="ECO:0000256" key="1">
    <source>
        <dbReference type="ARBA" id="ARBA00023015"/>
    </source>
</evidence>
<keyword evidence="3" id="KW-0804">Transcription</keyword>
<dbReference type="PRINTS" id="PR00032">
    <property type="entry name" value="HTHARAC"/>
</dbReference>